<protein>
    <submittedName>
        <fullName evidence="6">Bile acid:sodium symporter family protein</fullName>
    </submittedName>
</protein>
<sequence>MADFYVRHEYWFAASQLILAMLAWAPRATLTPKYFRDVVLEPLAISVGTAIQLLAVPLAAFIFLRLLGVHDGLAVGIALIAAIPGGTVSNIFTFFACGNAALSISITAVTTLACLVSTPLILSLMISQYLPADFTMPKAQITQEIALTLLLPLAIGMLFLYLYPRSAPTLSKWSIRGSLLGIIAIVVGSAMAGRLTMTAFGYSNLLLIALFVVFLSAVGYLTPKLALLSRPESSAIEFEVIVRNINLGVLINASIFPAAVAETAQLGNTVLFTLIL</sequence>
<evidence type="ECO:0000256" key="4">
    <source>
        <dbReference type="ARBA" id="ARBA00023136"/>
    </source>
</evidence>
<dbReference type="Proteomes" id="UP000265509">
    <property type="component" value="Unassembled WGS sequence"/>
</dbReference>
<dbReference type="OrthoDB" id="9806785at2"/>
<dbReference type="InterPro" id="IPR038770">
    <property type="entry name" value="Na+/solute_symporter_sf"/>
</dbReference>
<dbReference type="PANTHER" id="PTHR10361:SF28">
    <property type="entry name" value="P3 PROTEIN-RELATED"/>
    <property type="match status" value="1"/>
</dbReference>
<keyword evidence="3 5" id="KW-1133">Transmembrane helix</keyword>
<feature type="transmembrane region" description="Helical" evidence="5">
    <location>
        <begin position="12"/>
        <end position="30"/>
    </location>
</feature>
<name>A0A3L7DUT5_9GAMM</name>
<dbReference type="EMBL" id="QRAN01000024">
    <property type="protein sequence ID" value="RLQ20535.1"/>
    <property type="molecule type" value="Genomic_DNA"/>
</dbReference>
<dbReference type="PANTHER" id="PTHR10361">
    <property type="entry name" value="SODIUM-BILE ACID COTRANSPORTER"/>
    <property type="match status" value="1"/>
</dbReference>
<feature type="transmembrane region" description="Helical" evidence="5">
    <location>
        <begin position="199"/>
        <end position="221"/>
    </location>
</feature>
<proteinExistence type="predicted"/>
<gene>
    <name evidence="6" type="ORF">DWB85_17085</name>
</gene>
<feature type="transmembrane region" description="Helical" evidence="5">
    <location>
        <begin position="42"/>
        <end position="67"/>
    </location>
</feature>
<keyword evidence="4 5" id="KW-0472">Membrane</keyword>
<feature type="transmembrane region" description="Helical" evidence="5">
    <location>
        <begin position="73"/>
        <end position="95"/>
    </location>
</feature>
<dbReference type="GO" id="GO:0016020">
    <property type="term" value="C:membrane"/>
    <property type="evidence" value="ECO:0007669"/>
    <property type="project" value="UniProtKB-SubCell"/>
</dbReference>
<evidence type="ECO:0000256" key="5">
    <source>
        <dbReference type="SAM" id="Phobius"/>
    </source>
</evidence>
<evidence type="ECO:0000313" key="6">
    <source>
        <dbReference type="EMBL" id="RLQ20535.1"/>
    </source>
</evidence>
<evidence type="ECO:0000256" key="3">
    <source>
        <dbReference type="ARBA" id="ARBA00022989"/>
    </source>
</evidence>
<dbReference type="InterPro" id="IPR004710">
    <property type="entry name" value="Bilac:Na_transpt"/>
</dbReference>
<comment type="caution">
    <text evidence="6">The sequence shown here is derived from an EMBL/GenBank/DDBJ whole genome shotgun (WGS) entry which is preliminary data.</text>
</comment>
<feature type="transmembrane region" description="Helical" evidence="5">
    <location>
        <begin position="175"/>
        <end position="193"/>
    </location>
</feature>
<dbReference type="Pfam" id="PF01758">
    <property type="entry name" value="SBF"/>
    <property type="match status" value="1"/>
</dbReference>
<dbReference type="InterPro" id="IPR002657">
    <property type="entry name" value="BilAc:Na_symport/Acr3"/>
</dbReference>
<evidence type="ECO:0000256" key="1">
    <source>
        <dbReference type="ARBA" id="ARBA00004141"/>
    </source>
</evidence>
<keyword evidence="7" id="KW-1185">Reference proteome</keyword>
<feature type="transmembrane region" description="Helical" evidence="5">
    <location>
        <begin position="102"/>
        <end position="125"/>
    </location>
</feature>
<accession>A0A3L7DUT5</accession>
<dbReference type="AlphaFoldDB" id="A0A3L7DUT5"/>
<keyword evidence="2 5" id="KW-0812">Transmembrane</keyword>
<reference evidence="6 7" key="1">
    <citation type="submission" date="2018-07" db="EMBL/GenBank/DDBJ databases">
        <title>Halioglobus sp. genome submission.</title>
        <authorList>
            <person name="Ye M.-Q."/>
            <person name="Du Z.-J."/>
        </authorList>
    </citation>
    <scope>NUCLEOTIDE SEQUENCE [LARGE SCALE GENOMIC DNA]</scope>
    <source>
        <strain evidence="6 7">U0301</strain>
    </source>
</reference>
<comment type="subcellular location">
    <subcellularLocation>
        <location evidence="1">Membrane</location>
        <topology evidence="1">Multi-pass membrane protein</topology>
    </subcellularLocation>
</comment>
<evidence type="ECO:0000313" key="7">
    <source>
        <dbReference type="Proteomes" id="UP000265509"/>
    </source>
</evidence>
<dbReference type="Gene3D" id="1.20.1530.20">
    <property type="match status" value="1"/>
</dbReference>
<organism evidence="6 7">
    <name type="scientific">Seongchinamella sediminis</name>
    <dbReference type="NCBI Taxonomy" id="2283635"/>
    <lineage>
        <taxon>Bacteria</taxon>
        <taxon>Pseudomonadati</taxon>
        <taxon>Pseudomonadota</taxon>
        <taxon>Gammaproteobacteria</taxon>
        <taxon>Cellvibrionales</taxon>
        <taxon>Halieaceae</taxon>
        <taxon>Seongchinamella</taxon>
    </lineage>
</organism>
<dbReference type="RefSeq" id="WP_117956984.1">
    <property type="nucleotide sequence ID" value="NZ_QRAN01000024.1"/>
</dbReference>
<evidence type="ECO:0000256" key="2">
    <source>
        <dbReference type="ARBA" id="ARBA00022692"/>
    </source>
</evidence>
<feature type="transmembrane region" description="Helical" evidence="5">
    <location>
        <begin position="145"/>
        <end position="163"/>
    </location>
</feature>